<keyword evidence="8" id="KW-1185">Reference proteome</keyword>
<dbReference type="RefSeq" id="WP_075137814.1">
    <property type="nucleotide sequence ID" value="NZ_MSIF01000032.1"/>
</dbReference>
<comment type="subcellular location">
    <subcellularLocation>
        <location evidence="1">Membrane</location>
        <topology evidence="1">Multi-pass membrane protein</topology>
    </subcellularLocation>
</comment>
<feature type="transmembrane region" description="Helical" evidence="5">
    <location>
        <begin position="71"/>
        <end position="93"/>
    </location>
</feature>
<evidence type="ECO:0000259" key="6">
    <source>
        <dbReference type="Pfam" id="PF06271"/>
    </source>
</evidence>
<evidence type="ECO:0000313" key="7">
    <source>
        <dbReference type="EMBL" id="OLF05192.1"/>
    </source>
</evidence>
<feature type="domain" description="RDD" evidence="6">
    <location>
        <begin position="36"/>
        <end position="141"/>
    </location>
</feature>
<organism evidence="7 8">
    <name type="scientific">Actinophytocola xinjiangensis</name>
    <dbReference type="NCBI Taxonomy" id="485602"/>
    <lineage>
        <taxon>Bacteria</taxon>
        <taxon>Bacillati</taxon>
        <taxon>Actinomycetota</taxon>
        <taxon>Actinomycetes</taxon>
        <taxon>Pseudonocardiales</taxon>
        <taxon>Pseudonocardiaceae</taxon>
    </lineage>
</organism>
<evidence type="ECO:0000256" key="2">
    <source>
        <dbReference type="ARBA" id="ARBA00022692"/>
    </source>
</evidence>
<evidence type="ECO:0000313" key="8">
    <source>
        <dbReference type="Proteomes" id="UP000185696"/>
    </source>
</evidence>
<sequence length="176" mass="18390">MTDLERARADVERVLGPKVAARVEVFTDGGLYVRPGEIRRLLAWFLDFVVFLLLAVIGVVALALADRSAGFGGGTIAMAFLGILLLAPALYGLACYRGGRAFGGVSTGTRLVRMADGGRVGTRAPWAMLVRTVLMPLLLAAVVTGGTSPGGTLARTSVDVAGTGRLHAAGFHRLVR</sequence>
<keyword evidence="2 5" id="KW-0812">Transmembrane</keyword>
<comment type="caution">
    <text evidence="7">The sequence shown here is derived from an EMBL/GenBank/DDBJ whole genome shotgun (WGS) entry which is preliminary data.</text>
</comment>
<dbReference type="AlphaFoldDB" id="A0A7Z1AVD5"/>
<evidence type="ECO:0000256" key="3">
    <source>
        <dbReference type="ARBA" id="ARBA00022989"/>
    </source>
</evidence>
<evidence type="ECO:0000256" key="4">
    <source>
        <dbReference type="ARBA" id="ARBA00023136"/>
    </source>
</evidence>
<keyword evidence="3 5" id="KW-1133">Transmembrane helix</keyword>
<proteinExistence type="predicted"/>
<evidence type="ECO:0000256" key="1">
    <source>
        <dbReference type="ARBA" id="ARBA00004141"/>
    </source>
</evidence>
<accession>A0A7Z1AVD5</accession>
<dbReference type="Pfam" id="PF06271">
    <property type="entry name" value="RDD"/>
    <property type="match status" value="1"/>
</dbReference>
<feature type="transmembrane region" description="Helical" evidence="5">
    <location>
        <begin position="41"/>
        <end position="65"/>
    </location>
</feature>
<dbReference type="EMBL" id="MSIF01000032">
    <property type="protein sequence ID" value="OLF05192.1"/>
    <property type="molecule type" value="Genomic_DNA"/>
</dbReference>
<dbReference type="GO" id="GO:0016020">
    <property type="term" value="C:membrane"/>
    <property type="evidence" value="ECO:0007669"/>
    <property type="project" value="UniProtKB-SubCell"/>
</dbReference>
<name>A0A7Z1AVD5_9PSEU</name>
<evidence type="ECO:0000256" key="5">
    <source>
        <dbReference type="SAM" id="Phobius"/>
    </source>
</evidence>
<protein>
    <recommendedName>
        <fullName evidence="6">RDD domain-containing protein</fullName>
    </recommendedName>
</protein>
<keyword evidence="4 5" id="KW-0472">Membrane</keyword>
<dbReference type="Proteomes" id="UP000185696">
    <property type="component" value="Unassembled WGS sequence"/>
</dbReference>
<dbReference type="InterPro" id="IPR010432">
    <property type="entry name" value="RDD"/>
</dbReference>
<dbReference type="OrthoDB" id="4951023at2"/>
<reference evidence="7 8" key="1">
    <citation type="submission" date="2016-12" db="EMBL/GenBank/DDBJ databases">
        <title>The draft genome sequence of Actinophytocola xinjiangensis.</title>
        <authorList>
            <person name="Wang W."/>
            <person name="Yuan L."/>
        </authorList>
    </citation>
    <scope>NUCLEOTIDE SEQUENCE [LARGE SCALE GENOMIC DNA]</scope>
    <source>
        <strain evidence="7 8">CGMCC 4.4663</strain>
    </source>
</reference>
<gene>
    <name evidence="7" type="ORF">BLA60_37395</name>
</gene>